<reference evidence="2 3" key="1">
    <citation type="journal article" date="2022" name="Nat. Genet.">
        <title>Improved pea reference genome and pan-genome highlight genomic features and evolutionary characteristics.</title>
        <authorList>
            <person name="Yang T."/>
            <person name="Liu R."/>
            <person name="Luo Y."/>
            <person name="Hu S."/>
            <person name="Wang D."/>
            <person name="Wang C."/>
            <person name="Pandey M.K."/>
            <person name="Ge S."/>
            <person name="Xu Q."/>
            <person name="Li N."/>
            <person name="Li G."/>
            <person name="Huang Y."/>
            <person name="Saxena R.K."/>
            <person name="Ji Y."/>
            <person name="Li M."/>
            <person name="Yan X."/>
            <person name="He Y."/>
            <person name="Liu Y."/>
            <person name="Wang X."/>
            <person name="Xiang C."/>
            <person name="Varshney R.K."/>
            <person name="Ding H."/>
            <person name="Gao S."/>
            <person name="Zong X."/>
        </authorList>
    </citation>
    <scope>NUCLEOTIDE SEQUENCE [LARGE SCALE GENOMIC DNA]</scope>
    <source>
        <strain evidence="2 3">cv. Zhongwan 6</strain>
    </source>
</reference>
<evidence type="ECO:0000313" key="3">
    <source>
        <dbReference type="Proteomes" id="UP001058974"/>
    </source>
</evidence>
<organism evidence="2 3">
    <name type="scientific">Pisum sativum</name>
    <name type="common">Garden pea</name>
    <name type="synonym">Lathyrus oleraceus</name>
    <dbReference type="NCBI Taxonomy" id="3888"/>
    <lineage>
        <taxon>Eukaryota</taxon>
        <taxon>Viridiplantae</taxon>
        <taxon>Streptophyta</taxon>
        <taxon>Embryophyta</taxon>
        <taxon>Tracheophyta</taxon>
        <taxon>Spermatophyta</taxon>
        <taxon>Magnoliopsida</taxon>
        <taxon>eudicotyledons</taxon>
        <taxon>Gunneridae</taxon>
        <taxon>Pentapetalae</taxon>
        <taxon>rosids</taxon>
        <taxon>fabids</taxon>
        <taxon>Fabales</taxon>
        <taxon>Fabaceae</taxon>
        <taxon>Papilionoideae</taxon>
        <taxon>50 kb inversion clade</taxon>
        <taxon>NPAAA clade</taxon>
        <taxon>Hologalegina</taxon>
        <taxon>IRL clade</taxon>
        <taxon>Fabeae</taxon>
        <taxon>Lathyrus</taxon>
    </lineage>
</organism>
<accession>A0A9D4Y7G1</accession>
<dbReference type="Gramene" id="Psat02G0129400-T1">
    <property type="protein sequence ID" value="KAI5434396.1"/>
    <property type="gene ID" value="KIW84_021294"/>
</dbReference>
<evidence type="ECO:0000313" key="2">
    <source>
        <dbReference type="EMBL" id="KAI5434396.1"/>
    </source>
</evidence>
<protein>
    <submittedName>
        <fullName evidence="2">Uncharacterized protein</fullName>
    </submittedName>
</protein>
<proteinExistence type="predicted"/>
<gene>
    <name evidence="2" type="ORF">KIW84_021294</name>
</gene>
<name>A0A9D4Y7G1_PEA</name>
<feature type="region of interest" description="Disordered" evidence="1">
    <location>
        <begin position="91"/>
        <end position="134"/>
    </location>
</feature>
<feature type="compositionally biased region" description="Acidic residues" evidence="1">
    <location>
        <begin position="106"/>
        <end position="134"/>
    </location>
</feature>
<comment type="caution">
    <text evidence="2">The sequence shown here is derived from an EMBL/GenBank/DDBJ whole genome shotgun (WGS) entry which is preliminary data.</text>
</comment>
<dbReference type="EMBL" id="JAMSHJ010000002">
    <property type="protein sequence ID" value="KAI5434396.1"/>
    <property type="molecule type" value="Genomic_DNA"/>
</dbReference>
<sequence length="134" mass="14330">MTKKVEEPKLEPHLKYVFLGDNCTKPVIISNTLSVNEENQLIRVLQKKEVVKLVEAGMNCSISDGEWVSVVQIVPKKGGIRFYRRPVFGEGAGAGASGADTSGGAEDGDDDDDDSDDGSSSEAGSDESSESYKD</sequence>
<dbReference type="Proteomes" id="UP001058974">
    <property type="component" value="Chromosome 2"/>
</dbReference>
<keyword evidence="3" id="KW-1185">Reference proteome</keyword>
<evidence type="ECO:0000256" key="1">
    <source>
        <dbReference type="SAM" id="MobiDB-lite"/>
    </source>
</evidence>
<dbReference type="AlphaFoldDB" id="A0A9D4Y7G1"/>